<dbReference type="SUPFAM" id="SSF52540">
    <property type="entry name" value="P-loop containing nucleoside triphosphate hydrolases"/>
    <property type="match status" value="2"/>
</dbReference>
<dbReference type="InterPro" id="IPR017871">
    <property type="entry name" value="ABC_transporter-like_CS"/>
</dbReference>
<evidence type="ECO:0000313" key="7">
    <source>
        <dbReference type="Proteomes" id="UP001199642"/>
    </source>
</evidence>
<keyword evidence="7" id="KW-1185">Reference proteome</keyword>
<feature type="domain" description="ABC transporter" evidence="5">
    <location>
        <begin position="15"/>
        <end position="258"/>
    </location>
</feature>
<dbReference type="Gene3D" id="3.40.50.300">
    <property type="entry name" value="P-loop containing nucleotide triphosphate hydrolases"/>
    <property type="match status" value="2"/>
</dbReference>
<dbReference type="Pfam" id="PF00005">
    <property type="entry name" value="ABC_tran"/>
    <property type="match status" value="2"/>
</dbReference>
<dbReference type="GO" id="GO:0005524">
    <property type="term" value="F:ATP binding"/>
    <property type="evidence" value="ECO:0007669"/>
    <property type="project" value="UniProtKB-KW"/>
</dbReference>
<dbReference type="InterPro" id="IPR027417">
    <property type="entry name" value="P-loop_NTPase"/>
</dbReference>
<dbReference type="RefSeq" id="WP_067242608.1">
    <property type="nucleotide sequence ID" value="NZ_CP082781.1"/>
</dbReference>
<keyword evidence="2" id="KW-0677">Repeat</keyword>
<feature type="domain" description="ABC transporter" evidence="5">
    <location>
        <begin position="257"/>
        <end position="511"/>
    </location>
</feature>
<organism evidence="6 7">
    <name type="scientific">Microbacterium resistens</name>
    <dbReference type="NCBI Taxonomy" id="156977"/>
    <lineage>
        <taxon>Bacteria</taxon>
        <taxon>Bacillati</taxon>
        <taxon>Actinomycetota</taxon>
        <taxon>Actinomycetes</taxon>
        <taxon>Micrococcales</taxon>
        <taxon>Microbacteriaceae</taxon>
        <taxon>Microbacterium</taxon>
    </lineage>
</organism>
<dbReference type="PANTHER" id="PTHR43790:SF9">
    <property type="entry name" value="GALACTOFURANOSE TRANSPORTER ATP-BINDING PROTEIN YTFR"/>
    <property type="match status" value="1"/>
</dbReference>
<evidence type="ECO:0000256" key="4">
    <source>
        <dbReference type="ARBA" id="ARBA00022840"/>
    </source>
</evidence>
<name>A0ABY3RSU4_9MICO</name>
<dbReference type="InterPro" id="IPR003593">
    <property type="entry name" value="AAA+_ATPase"/>
</dbReference>
<keyword evidence="1" id="KW-0813">Transport</keyword>
<dbReference type="PROSITE" id="PS50893">
    <property type="entry name" value="ABC_TRANSPORTER_2"/>
    <property type="match status" value="2"/>
</dbReference>
<dbReference type="CDD" id="cd03215">
    <property type="entry name" value="ABC_Carb_Monos_II"/>
    <property type="match status" value="1"/>
</dbReference>
<reference evidence="6 7" key="1">
    <citation type="submission" date="2023-01" db="EMBL/GenBank/DDBJ databases">
        <title>Characterization of estradiol degrading bacteria Microbacterium sp. MZT7 and reveal degrading genes through genome analysis.</title>
        <authorList>
            <person name="Hao P."/>
            <person name="Gao Y."/>
        </authorList>
    </citation>
    <scope>NUCLEOTIDE SEQUENCE [LARGE SCALE GENOMIC DNA]</scope>
    <source>
        <strain evidence="6 7">MZT7</strain>
    </source>
</reference>
<proteinExistence type="predicted"/>
<evidence type="ECO:0000313" key="6">
    <source>
        <dbReference type="EMBL" id="UGS26030.1"/>
    </source>
</evidence>
<dbReference type="InterPro" id="IPR050107">
    <property type="entry name" value="ABC_carbohydrate_import_ATPase"/>
</dbReference>
<sequence>MTIEPGSTSVAAARIEASGVGMVFDTNRVLDDVSLRVLPGEIVGLIGENGAGKSTVMDILCGALRPTEGEVRIGGEPVVLSSLMEGAGHGVFRVFQEQSLVARLPVYVNLCLGAEQRFSRAGVFQQRRAREHARRVLSDLGLDIDVDRTVASYTFGERQLLEIARAVSLSRIFGASSPVILLDEPTAALAGHELELFFRLLTTLRDAGTSFVFVSHRLPELLRFSDRLYVLKDGAVVAEVGPETSEAELHRLMVGRERADDMYRKDRQCGPGGDVRLSARRLSAAGLEPIDLDIRAGEIVGVGGLLGSGKSQLAAALFGATAASGEVEVDGRPLRRGVRARVRAGLAYIPLHRHAEGASLGMSIVENINEVDLGRGPVLRVRRAGEERAAAQTWSERLRIRRRGLDQPVRTLSGGNQQKVVFAKWLREGADVIIADNPTRGVDAGAKEEIYELLRDLTDQGAAVLLVSDDLLELIGLSDRILVLHDGEVVGEVDSTPESPAREEEVVALMV</sequence>
<evidence type="ECO:0000256" key="3">
    <source>
        <dbReference type="ARBA" id="ARBA00022741"/>
    </source>
</evidence>
<dbReference type="PROSITE" id="PS00211">
    <property type="entry name" value="ABC_TRANSPORTER_1"/>
    <property type="match status" value="1"/>
</dbReference>
<evidence type="ECO:0000256" key="1">
    <source>
        <dbReference type="ARBA" id="ARBA00022448"/>
    </source>
</evidence>
<dbReference type="SMART" id="SM00382">
    <property type="entry name" value="AAA"/>
    <property type="match status" value="2"/>
</dbReference>
<gene>
    <name evidence="6" type="ORF">K8F61_15500</name>
</gene>
<dbReference type="EMBL" id="CP082781">
    <property type="protein sequence ID" value="UGS26030.1"/>
    <property type="molecule type" value="Genomic_DNA"/>
</dbReference>
<dbReference type="InterPro" id="IPR003439">
    <property type="entry name" value="ABC_transporter-like_ATP-bd"/>
</dbReference>
<dbReference type="CDD" id="cd03216">
    <property type="entry name" value="ABC_Carb_Monos_I"/>
    <property type="match status" value="1"/>
</dbReference>
<dbReference type="PANTHER" id="PTHR43790">
    <property type="entry name" value="CARBOHYDRATE TRANSPORT ATP-BINDING PROTEIN MG119-RELATED"/>
    <property type="match status" value="1"/>
</dbReference>
<keyword evidence="3" id="KW-0547">Nucleotide-binding</keyword>
<protein>
    <submittedName>
        <fullName evidence="6">Sugar ABC transporter ATP-binding protein</fullName>
    </submittedName>
</protein>
<dbReference type="Proteomes" id="UP001199642">
    <property type="component" value="Chromosome"/>
</dbReference>
<evidence type="ECO:0000259" key="5">
    <source>
        <dbReference type="PROSITE" id="PS50893"/>
    </source>
</evidence>
<accession>A0ABY3RSU4</accession>
<keyword evidence="4 6" id="KW-0067">ATP-binding</keyword>
<evidence type="ECO:0000256" key="2">
    <source>
        <dbReference type="ARBA" id="ARBA00022737"/>
    </source>
</evidence>